<evidence type="ECO:0000256" key="4">
    <source>
        <dbReference type="ARBA" id="ARBA00022692"/>
    </source>
</evidence>
<dbReference type="Pfam" id="PF04290">
    <property type="entry name" value="DctQ"/>
    <property type="match status" value="1"/>
</dbReference>
<evidence type="ECO:0000313" key="9">
    <source>
        <dbReference type="EMBL" id="MBB3987503.1"/>
    </source>
</evidence>
<comment type="subcellular location">
    <subcellularLocation>
        <location evidence="7">Cell inner membrane</location>
        <topology evidence="7">Multi-pass membrane protein</topology>
    </subcellularLocation>
    <subcellularLocation>
        <location evidence="1">Cell membrane</location>
        <topology evidence="1">Multi-pass membrane protein</topology>
    </subcellularLocation>
</comment>
<protein>
    <recommendedName>
        <fullName evidence="7">TRAP transporter small permease protein</fullName>
    </recommendedName>
</protein>
<evidence type="ECO:0000256" key="1">
    <source>
        <dbReference type="ARBA" id="ARBA00004651"/>
    </source>
</evidence>
<keyword evidence="7" id="KW-0997">Cell inner membrane</keyword>
<evidence type="ECO:0000313" key="10">
    <source>
        <dbReference type="Proteomes" id="UP000541426"/>
    </source>
</evidence>
<comment type="function">
    <text evidence="7">Part of the tripartite ATP-independent periplasmic (TRAP) transport system.</text>
</comment>
<feature type="domain" description="Tripartite ATP-independent periplasmic transporters DctQ component" evidence="8">
    <location>
        <begin position="38"/>
        <end position="165"/>
    </location>
</feature>
<feature type="transmembrane region" description="Helical" evidence="7">
    <location>
        <begin position="21"/>
        <end position="41"/>
    </location>
</feature>
<comment type="subunit">
    <text evidence="7">The complex comprises the extracytoplasmic solute receptor protein and the two transmembrane proteins.</text>
</comment>
<keyword evidence="5 7" id="KW-1133">Transmembrane helix</keyword>
<sequence>MAGMLEQEGRPEGTGAVARIVVIWALLGGALLLAVVVMNVASVLGTLVGWPVPGDFEMTEMGVAVAAFSFLPYCQLIRSNVTADIFTQNAGPRTQAFLSLLGSVIALLFALLMLWRMYDGMIDQKTYAYETSILQIPVWLAFIPILVSFALLAVSALSTLLQDVRHLSNGAIHD</sequence>
<keyword evidence="6 7" id="KW-0472">Membrane</keyword>
<evidence type="ECO:0000259" key="8">
    <source>
        <dbReference type="Pfam" id="PF04290"/>
    </source>
</evidence>
<name>A0A7W6DQX4_9RHOB</name>
<accession>A0A7W6DQX4</accession>
<keyword evidence="10" id="KW-1185">Reference proteome</keyword>
<evidence type="ECO:0000256" key="6">
    <source>
        <dbReference type="ARBA" id="ARBA00023136"/>
    </source>
</evidence>
<dbReference type="RefSeq" id="WP_183968667.1">
    <property type="nucleotide sequence ID" value="NZ_BAABBZ010000011.1"/>
</dbReference>
<comment type="similarity">
    <text evidence="7">Belongs to the TRAP transporter small permease family.</text>
</comment>
<dbReference type="GO" id="GO:0022857">
    <property type="term" value="F:transmembrane transporter activity"/>
    <property type="evidence" value="ECO:0007669"/>
    <property type="project" value="UniProtKB-UniRule"/>
</dbReference>
<feature type="transmembrane region" description="Helical" evidence="7">
    <location>
        <begin position="97"/>
        <end position="118"/>
    </location>
</feature>
<evidence type="ECO:0000256" key="2">
    <source>
        <dbReference type="ARBA" id="ARBA00022448"/>
    </source>
</evidence>
<evidence type="ECO:0000256" key="5">
    <source>
        <dbReference type="ARBA" id="ARBA00022989"/>
    </source>
</evidence>
<dbReference type="AlphaFoldDB" id="A0A7W6DQX4"/>
<evidence type="ECO:0000256" key="3">
    <source>
        <dbReference type="ARBA" id="ARBA00022475"/>
    </source>
</evidence>
<dbReference type="Proteomes" id="UP000541426">
    <property type="component" value="Unassembled WGS sequence"/>
</dbReference>
<dbReference type="InterPro" id="IPR055348">
    <property type="entry name" value="DctQ"/>
</dbReference>
<organism evidence="9 10">
    <name type="scientific">Sagittula marina</name>
    <dbReference type="NCBI Taxonomy" id="943940"/>
    <lineage>
        <taxon>Bacteria</taxon>
        <taxon>Pseudomonadati</taxon>
        <taxon>Pseudomonadota</taxon>
        <taxon>Alphaproteobacteria</taxon>
        <taxon>Rhodobacterales</taxon>
        <taxon>Roseobacteraceae</taxon>
        <taxon>Sagittula</taxon>
    </lineage>
</organism>
<gene>
    <name evidence="9" type="ORF">GGQ68_003850</name>
</gene>
<keyword evidence="2 7" id="KW-0813">Transport</keyword>
<feature type="transmembrane region" description="Helical" evidence="7">
    <location>
        <begin position="61"/>
        <end position="77"/>
    </location>
</feature>
<keyword evidence="4 7" id="KW-0812">Transmembrane</keyword>
<reference evidence="9 10" key="1">
    <citation type="submission" date="2020-08" db="EMBL/GenBank/DDBJ databases">
        <title>Genomic Encyclopedia of Type Strains, Phase IV (KMG-IV): sequencing the most valuable type-strain genomes for metagenomic binning, comparative biology and taxonomic classification.</title>
        <authorList>
            <person name="Goeker M."/>
        </authorList>
    </citation>
    <scope>NUCLEOTIDE SEQUENCE [LARGE SCALE GENOMIC DNA]</scope>
    <source>
        <strain evidence="9 10">DSM 102235</strain>
    </source>
</reference>
<keyword evidence="3" id="KW-1003">Cell membrane</keyword>
<dbReference type="EMBL" id="JACIEJ010000010">
    <property type="protein sequence ID" value="MBB3987503.1"/>
    <property type="molecule type" value="Genomic_DNA"/>
</dbReference>
<proteinExistence type="inferred from homology"/>
<feature type="transmembrane region" description="Helical" evidence="7">
    <location>
        <begin position="138"/>
        <end position="161"/>
    </location>
</feature>
<comment type="caution">
    <text evidence="9">The sequence shown here is derived from an EMBL/GenBank/DDBJ whole genome shotgun (WGS) entry which is preliminary data.</text>
</comment>
<dbReference type="GO" id="GO:0005886">
    <property type="term" value="C:plasma membrane"/>
    <property type="evidence" value="ECO:0007669"/>
    <property type="project" value="UniProtKB-SubCell"/>
</dbReference>
<evidence type="ECO:0000256" key="7">
    <source>
        <dbReference type="RuleBase" id="RU369079"/>
    </source>
</evidence>